<evidence type="ECO:0000256" key="1">
    <source>
        <dbReference type="ARBA" id="ARBA00022617"/>
    </source>
</evidence>
<dbReference type="EMBL" id="CAJPIZ010009389">
    <property type="protein sequence ID" value="CAG2111816.1"/>
    <property type="molecule type" value="Genomic_DNA"/>
</dbReference>
<keyword evidence="2" id="KW-0479">Metal-binding</keyword>
<evidence type="ECO:0000313" key="7">
    <source>
        <dbReference type="Proteomes" id="UP000759131"/>
    </source>
</evidence>
<accession>A0A7R9KYD7</accession>
<evidence type="ECO:0000256" key="3">
    <source>
        <dbReference type="ARBA" id="ARBA00023004"/>
    </source>
</evidence>
<keyword evidence="3" id="KW-0408">Iron</keyword>
<dbReference type="GO" id="GO:0005344">
    <property type="term" value="F:oxygen carrier activity"/>
    <property type="evidence" value="ECO:0007669"/>
    <property type="project" value="UniProtKB-KW"/>
</dbReference>
<keyword evidence="7" id="KW-1185">Reference proteome</keyword>
<dbReference type="InterPro" id="IPR050532">
    <property type="entry name" value="Globin-like_OT"/>
</dbReference>
<reference evidence="6" key="1">
    <citation type="submission" date="2020-11" db="EMBL/GenBank/DDBJ databases">
        <authorList>
            <person name="Tran Van P."/>
        </authorList>
    </citation>
    <scope>NUCLEOTIDE SEQUENCE</scope>
</reference>
<dbReference type="GO" id="GO:0020037">
    <property type="term" value="F:heme binding"/>
    <property type="evidence" value="ECO:0007669"/>
    <property type="project" value="InterPro"/>
</dbReference>
<dbReference type="EMBL" id="OC863964">
    <property type="protein sequence ID" value="CAD7631386.1"/>
    <property type="molecule type" value="Genomic_DNA"/>
</dbReference>
<dbReference type="AlphaFoldDB" id="A0A7R9KYD7"/>
<protein>
    <recommendedName>
        <fullName evidence="5">Globin domain-containing protein</fullName>
    </recommendedName>
</protein>
<dbReference type="SUPFAM" id="SSF46458">
    <property type="entry name" value="Globin-like"/>
    <property type="match status" value="1"/>
</dbReference>
<organism evidence="6">
    <name type="scientific">Medioppia subpectinata</name>
    <dbReference type="NCBI Taxonomy" id="1979941"/>
    <lineage>
        <taxon>Eukaryota</taxon>
        <taxon>Metazoa</taxon>
        <taxon>Ecdysozoa</taxon>
        <taxon>Arthropoda</taxon>
        <taxon>Chelicerata</taxon>
        <taxon>Arachnida</taxon>
        <taxon>Acari</taxon>
        <taxon>Acariformes</taxon>
        <taxon>Sarcoptiformes</taxon>
        <taxon>Oribatida</taxon>
        <taxon>Brachypylina</taxon>
        <taxon>Oppioidea</taxon>
        <taxon>Oppiidae</taxon>
        <taxon>Medioppia</taxon>
    </lineage>
</organism>
<dbReference type="Proteomes" id="UP000759131">
    <property type="component" value="Unassembled WGS sequence"/>
</dbReference>
<dbReference type="Gene3D" id="1.10.490.10">
    <property type="entry name" value="Globins"/>
    <property type="match status" value="1"/>
</dbReference>
<dbReference type="InterPro" id="IPR000971">
    <property type="entry name" value="Globin"/>
</dbReference>
<keyword evidence="1 4" id="KW-0349">Heme</keyword>
<dbReference type="PANTHER" id="PTHR46458">
    <property type="entry name" value="BLR2807 PROTEIN"/>
    <property type="match status" value="1"/>
</dbReference>
<sequence length="148" mass="17261">MCRLFEENRDLLNLFEKFQTLKTKESQMESMELAEHASLVMTSLDEAINSLDNVDYFIEYLHSIGKLHHKVPGFQKEFFWKIESPFLEAVKETLEERYTENMENIYKIIIKFILQTLVDGYENSSAGNKEALTSRAVEVNVNDVPNES</sequence>
<dbReference type="GO" id="GO:0046872">
    <property type="term" value="F:metal ion binding"/>
    <property type="evidence" value="ECO:0007669"/>
    <property type="project" value="UniProtKB-KW"/>
</dbReference>
<dbReference type="GO" id="GO:0019825">
    <property type="term" value="F:oxygen binding"/>
    <property type="evidence" value="ECO:0007669"/>
    <property type="project" value="InterPro"/>
</dbReference>
<dbReference type="OrthoDB" id="6344802at2759"/>
<name>A0A7R9KYD7_9ACAR</name>
<feature type="domain" description="Globin" evidence="5">
    <location>
        <begin position="1"/>
        <end position="122"/>
    </location>
</feature>
<dbReference type="PROSITE" id="PS01033">
    <property type="entry name" value="GLOBIN"/>
    <property type="match status" value="1"/>
</dbReference>
<evidence type="ECO:0000256" key="2">
    <source>
        <dbReference type="ARBA" id="ARBA00022723"/>
    </source>
</evidence>
<evidence type="ECO:0000313" key="6">
    <source>
        <dbReference type="EMBL" id="CAD7631386.1"/>
    </source>
</evidence>
<gene>
    <name evidence="6" type="ORF">OSB1V03_LOCUS11795</name>
</gene>
<comment type="similarity">
    <text evidence="4">Belongs to the globin family.</text>
</comment>
<evidence type="ECO:0000259" key="5">
    <source>
        <dbReference type="PROSITE" id="PS01033"/>
    </source>
</evidence>
<dbReference type="InterPro" id="IPR009050">
    <property type="entry name" value="Globin-like_sf"/>
</dbReference>
<dbReference type="InterPro" id="IPR012292">
    <property type="entry name" value="Globin/Proto"/>
</dbReference>
<evidence type="ECO:0000256" key="4">
    <source>
        <dbReference type="RuleBase" id="RU000356"/>
    </source>
</evidence>
<keyword evidence="4" id="KW-0561">Oxygen transport</keyword>
<dbReference type="Pfam" id="PF00042">
    <property type="entry name" value="Globin"/>
    <property type="match status" value="1"/>
</dbReference>
<proteinExistence type="inferred from homology"/>
<dbReference type="PANTHER" id="PTHR46458:SF5">
    <property type="entry name" value="GLOBIN FAMILY PROFILE DOMAIN-CONTAINING PROTEIN"/>
    <property type="match status" value="1"/>
</dbReference>
<keyword evidence="4" id="KW-0813">Transport</keyword>